<reference evidence="2" key="1">
    <citation type="journal article" date="2023" name="Plant J.">
        <title>The genome of the king protea, Protea cynaroides.</title>
        <authorList>
            <person name="Chang J."/>
            <person name="Duong T.A."/>
            <person name="Schoeman C."/>
            <person name="Ma X."/>
            <person name="Roodt D."/>
            <person name="Barker N."/>
            <person name="Li Z."/>
            <person name="Van de Peer Y."/>
            <person name="Mizrachi E."/>
        </authorList>
    </citation>
    <scope>NUCLEOTIDE SEQUENCE</scope>
    <source>
        <tissue evidence="2">Young leaves</tissue>
    </source>
</reference>
<protein>
    <submittedName>
        <fullName evidence="2">Uncharacterized protein</fullName>
    </submittedName>
</protein>
<feature type="region of interest" description="Disordered" evidence="1">
    <location>
        <begin position="49"/>
        <end position="72"/>
    </location>
</feature>
<evidence type="ECO:0000256" key="1">
    <source>
        <dbReference type="SAM" id="MobiDB-lite"/>
    </source>
</evidence>
<keyword evidence="3" id="KW-1185">Reference proteome</keyword>
<gene>
    <name evidence="2" type="ORF">NE237_021684</name>
</gene>
<organism evidence="2 3">
    <name type="scientific">Protea cynaroides</name>
    <dbReference type="NCBI Taxonomy" id="273540"/>
    <lineage>
        <taxon>Eukaryota</taxon>
        <taxon>Viridiplantae</taxon>
        <taxon>Streptophyta</taxon>
        <taxon>Embryophyta</taxon>
        <taxon>Tracheophyta</taxon>
        <taxon>Spermatophyta</taxon>
        <taxon>Magnoliopsida</taxon>
        <taxon>Proteales</taxon>
        <taxon>Proteaceae</taxon>
        <taxon>Protea</taxon>
    </lineage>
</organism>
<dbReference type="EMBL" id="JAMYWD010000009">
    <property type="protein sequence ID" value="KAJ4961774.1"/>
    <property type="molecule type" value="Genomic_DNA"/>
</dbReference>
<feature type="region of interest" description="Disordered" evidence="1">
    <location>
        <begin position="112"/>
        <end position="134"/>
    </location>
</feature>
<proteinExistence type="predicted"/>
<evidence type="ECO:0000313" key="2">
    <source>
        <dbReference type="EMBL" id="KAJ4961774.1"/>
    </source>
</evidence>
<sequence>MGIVWINDSNNTGKKTPIPLNVCFVVRSQNELSVITNKKKNEVSAANIFNPSVGSPIPAPGSTAALSHSSHPPPSAWTRFSLRLAAIGPPIPPNPSPSNLLFPLPAGEVSSVANQVSGGDDISAGEEDTISPHGEWYDNVKDILRDDSN</sequence>
<accession>A0A9Q0K2U6</accession>
<dbReference type="AlphaFoldDB" id="A0A9Q0K2U6"/>
<name>A0A9Q0K2U6_9MAGN</name>
<dbReference type="Proteomes" id="UP001141806">
    <property type="component" value="Unassembled WGS sequence"/>
</dbReference>
<evidence type="ECO:0000313" key="3">
    <source>
        <dbReference type="Proteomes" id="UP001141806"/>
    </source>
</evidence>
<comment type="caution">
    <text evidence="2">The sequence shown here is derived from an EMBL/GenBank/DDBJ whole genome shotgun (WGS) entry which is preliminary data.</text>
</comment>